<dbReference type="InterPro" id="IPR025110">
    <property type="entry name" value="AMP-bd_C"/>
</dbReference>
<dbReference type="STRING" id="228959.SAMN05421797_103161"/>
<dbReference type="EMBL" id="FTMA01000003">
    <property type="protein sequence ID" value="SIQ78228.1"/>
    <property type="molecule type" value="Genomic_DNA"/>
</dbReference>
<dbReference type="InterPro" id="IPR000873">
    <property type="entry name" value="AMP-dep_synth/lig_dom"/>
</dbReference>
<dbReference type="Gene3D" id="1.10.1200.10">
    <property type="entry name" value="ACP-like"/>
    <property type="match status" value="2"/>
</dbReference>
<name>A0A1N6VKI7_9FLAO</name>
<dbReference type="Pfam" id="PF00550">
    <property type="entry name" value="PP-binding"/>
    <property type="match status" value="2"/>
</dbReference>
<dbReference type="PANTHER" id="PTHR45527:SF1">
    <property type="entry name" value="FATTY ACID SYNTHASE"/>
    <property type="match status" value="1"/>
</dbReference>
<feature type="domain" description="Carrier" evidence="3">
    <location>
        <begin position="2075"/>
        <end position="2150"/>
    </location>
</feature>
<keyword evidence="2" id="KW-0597">Phosphoprotein</keyword>
<dbReference type="Gene3D" id="3.30.559.30">
    <property type="entry name" value="Nonribosomal peptide synthetase, condensation domain"/>
    <property type="match status" value="2"/>
</dbReference>
<dbReference type="InterPro" id="IPR023213">
    <property type="entry name" value="CAT-like_dom_sf"/>
</dbReference>
<dbReference type="Gene3D" id="3.30.559.10">
    <property type="entry name" value="Chloramphenicol acetyltransferase-like domain"/>
    <property type="match status" value="2"/>
</dbReference>
<dbReference type="GO" id="GO:0005737">
    <property type="term" value="C:cytoplasm"/>
    <property type="evidence" value="ECO:0007669"/>
    <property type="project" value="TreeGrafter"/>
</dbReference>
<dbReference type="SUPFAM" id="SSF52777">
    <property type="entry name" value="CoA-dependent acyltransferases"/>
    <property type="match status" value="4"/>
</dbReference>
<dbReference type="GO" id="GO:0003824">
    <property type="term" value="F:catalytic activity"/>
    <property type="evidence" value="ECO:0007669"/>
    <property type="project" value="InterPro"/>
</dbReference>
<dbReference type="FunFam" id="2.30.38.10:FF:000001">
    <property type="entry name" value="Non-ribosomal peptide synthetase PvdI"/>
    <property type="match status" value="1"/>
</dbReference>
<dbReference type="InterPro" id="IPR001242">
    <property type="entry name" value="Condensation_dom"/>
</dbReference>
<organism evidence="4 5">
    <name type="scientific">Maribacter ulvicola</name>
    <dbReference type="NCBI Taxonomy" id="228959"/>
    <lineage>
        <taxon>Bacteria</taxon>
        <taxon>Pseudomonadati</taxon>
        <taxon>Bacteroidota</taxon>
        <taxon>Flavobacteriia</taxon>
        <taxon>Flavobacteriales</taxon>
        <taxon>Flavobacteriaceae</taxon>
        <taxon>Maribacter</taxon>
    </lineage>
</organism>
<gene>
    <name evidence="4" type="ORF">SAMN05421797_103161</name>
</gene>
<dbReference type="GO" id="GO:0072330">
    <property type="term" value="P:monocarboxylic acid biosynthetic process"/>
    <property type="evidence" value="ECO:0007669"/>
    <property type="project" value="UniProtKB-ARBA"/>
</dbReference>
<evidence type="ECO:0000259" key="3">
    <source>
        <dbReference type="PROSITE" id="PS50075"/>
    </source>
</evidence>
<dbReference type="InterPro" id="IPR020845">
    <property type="entry name" value="AMP-binding_CS"/>
</dbReference>
<evidence type="ECO:0000256" key="1">
    <source>
        <dbReference type="ARBA" id="ARBA00022450"/>
    </source>
</evidence>
<dbReference type="Gene3D" id="2.30.38.10">
    <property type="entry name" value="Luciferase, Domain 3"/>
    <property type="match status" value="2"/>
</dbReference>
<dbReference type="NCBIfam" id="NF003417">
    <property type="entry name" value="PRK04813.1"/>
    <property type="match status" value="2"/>
</dbReference>
<reference evidence="5" key="1">
    <citation type="submission" date="2017-01" db="EMBL/GenBank/DDBJ databases">
        <authorList>
            <person name="Varghese N."/>
            <person name="Submissions S."/>
        </authorList>
    </citation>
    <scope>NUCLEOTIDE SEQUENCE [LARGE SCALE GENOMIC DNA]</scope>
    <source>
        <strain evidence="5">DSM 15366</strain>
    </source>
</reference>
<dbReference type="Pfam" id="PF00975">
    <property type="entry name" value="Thioesterase"/>
    <property type="match status" value="1"/>
</dbReference>
<dbReference type="CDD" id="cd19531">
    <property type="entry name" value="LCL_NRPS-like"/>
    <property type="match status" value="1"/>
</dbReference>
<dbReference type="InterPro" id="IPR009081">
    <property type="entry name" value="PP-bd_ACP"/>
</dbReference>
<dbReference type="InterPro" id="IPR020806">
    <property type="entry name" value="PKS_PP-bd"/>
</dbReference>
<dbReference type="Proteomes" id="UP000186953">
    <property type="component" value="Unassembled WGS sequence"/>
</dbReference>
<dbReference type="InterPro" id="IPR045851">
    <property type="entry name" value="AMP-bd_C_sf"/>
</dbReference>
<dbReference type="Pfam" id="PF00501">
    <property type="entry name" value="AMP-binding"/>
    <property type="match status" value="2"/>
</dbReference>
<dbReference type="Pfam" id="PF00668">
    <property type="entry name" value="Condensation"/>
    <property type="match status" value="2"/>
</dbReference>
<dbReference type="PROSITE" id="PS50075">
    <property type="entry name" value="CARRIER"/>
    <property type="match status" value="2"/>
</dbReference>
<dbReference type="Pfam" id="PF13193">
    <property type="entry name" value="AMP-binding_C"/>
    <property type="match status" value="1"/>
</dbReference>
<dbReference type="Gene3D" id="3.40.50.1820">
    <property type="entry name" value="alpha/beta hydrolase"/>
    <property type="match status" value="1"/>
</dbReference>
<dbReference type="RefSeq" id="WP_076548551.1">
    <property type="nucleotide sequence ID" value="NZ_FTMA01000003.1"/>
</dbReference>
<dbReference type="CDD" id="cd05930">
    <property type="entry name" value="A_NRPS"/>
    <property type="match status" value="1"/>
</dbReference>
<feature type="domain" description="Carrier" evidence="3">
    <location>
        <begin position="998"/>
        <end position="1073"/>
    </location>
</feature>
<protein>
    <submittedName>
        <fullName evidence="4">Amino acid adenylation domain-containing protein</fullName>
    </submittedName>
</protein>
<dbReference type="PANTHER" id="PTHR45527">
    <property type="entry name" value="NONRIBOSOMAL PEPTIDE SYNTHETASE"/>
    <property type="match status" value="1"/>
</dbReference>
<dbReference type="InterPro" id="IPR001031">
    <property type="entry name" value="Thioesterase"/>
</dbReference>
<dbReference type="GO" id="GO:0031177">
    <property type="term" value="F:phosphopantetheine binding"/>
    <property type="evidence" value="ECO:0007669"/>
    <property type="project" value="InterPro"/>
</dbReference>
<dbReference type="GO" id="GO:0043041">
    <property type="term" value="P:amino acid activation for nonribosomal peptide biosynthetic process"/>
    <property type="evidence" value="ECO:0007669"/>
    <property type="project" value="TreeGrafter"/>
</dbReference>
<dbReference type="FunFam" id="1.10.1200.10:FF:000016">
    <property type="entry name" value="Non-ribosomal peptide synthase"/>
    <property type="match status" value="1"/>
</dbReference>
<dbReference type="PROSITE" id="PS00455">
    <property type="entry name" value="AMP_BINDING"/>
    <property type="match status" value="2"/>
</dbReference>
<dbReference type="FunFam" id="3.40.50.12780:FF:000012">
    <property type="entry name" value="Non-ribosomal peptide synthetase"/>
    <property type="match status" value="1"/>
</dbReference>
<sequence>MIKSITKQNRAVTYNPFSGPTIEKVIHTTASQAEIWIGCTLGGADANRGYNESVSLILKGILNKNALEQAIQHLIKRHEALRSTFSTDGLFMIIFNEIQIEPVYEDFSSFSTITKKNKVSDYLSADANHIFNLAEGPLIKIGILKLSELEHQLIITAHHIICDGWSMGIILQDIGGFYSATITNTPHTLPTVNDFSSYADQQQEFIDSEDFITTQKYWLDHYKSSVPKVTLPTDFPRPKIRTFKSNRLDFPINYDLVNDLKKVGIQSRASFVATLMTAFEVFLYYQTGQNDLVIGLSAAGQSLSGKNQLVGHCVSLLPLRSKITPETPFNTYLKQRKDEIFDAYEHQQFSFGQLLEKLNVQRDLSRVPLVPVTFNIDMGMANDVIFEGLTYRLKSNPRAFETFELFLNATGTEEELILEWSYNASLFKPKTIEQMMLLFKEILHSIIENPAKEIGAILNLDKTNFIQQNSVELSSTKVTVEEANASISTSFTDQTENETVIEAFLAQVKKSPNNTAIVFGSKKITYQELDTLSNQFSNYIVNTHNVMVNDIVGIMLEQSEWVIVCVLGILKSGAAYVPIAPSYPEKRKNYIISDSQCKITVDVDFLTNFIKVIDHITPNLNPSIKILPQSLCYVIYTSGTTGNPKGVMNEHRSLFNYLVSSLNYIDKNSNTSGCFAHLSLSFDASITEIFLPLISGKRLVITTGNGLDVFEDSNLFKYAPYDFIKLTPSHISIFTSVLKNISDKNIATKYIIGGEALYDHHINNFKSLGIDALIVNEYGPTEATVGCCIKEIHTSYSSDSNESISIGLPISNTQMYILDENLEELPIGDIGELYIAGKGLARGYLNRPELTKERFVTDVFNKDERMYRSGDRAKWLPNGEIAFMGRVDDQVKIRGYRIELSEIESVLNSLPGIKQSVVVTSKHLAGDISLVAYLQPTKDKFDSNTVRNQLKKIMPEFQIPSTMMWVEQFSLTTNGKIDKTNLPSPEYVRSDSSTSLKTPQTTLEKNIASVWSEMLQVPDITINDNFFEMGGSSLLAQRVISLLRKKLNQEIPLIKIFQHPTIAQLAEFLGDDTKVDHENETISKLEKSSVTAAIRNFNDQEPRATGNLNKTTKLEIQTTKAQSEILTDSFFGGDDAKKAYNISLSFKFIGTLKYDAVEQAIVSLIERHESLRSSFSEDLNFMHIHTDIHVDILFYDITDQSETAQQKTRLSLIDKDVNYLFDLVNGPLLKFGLIKINEHEHELILLVNHAVCDGLSINIILEELSELYTAFAQGKEPNLNEPDAFSVFATKENEYAESDAYNRSVNFWLNMYKDSIPKLELPIDFPRPELRTYNNHHLDFQLDNSILNALKLIGNSSDSSMFTSVVTTLIAAFEVFLYQQTGQNDLVLGLTSSRRANYDMMQMIGHSVNLLPLRSKLDPKINFKTYLKQRNTQLFDAYENQSISFGHLLRKLSVPRDATRVPLVPVIINIQLDDDLESKHSFYDLKTDIIYNENTYRTFEIELQVFMSNEGPCFRWRYNTTLFKPETIERMMTSFKEVLNDIIANPNLEIGSIIQIDTAAYLELNDTAAIYPQLLLHELIAQQCKIAPSKKAIKFGESDISYGDLEKQIHQIAHFLKQQGVQPGDFVAVSLPRSIELITILLAIMESGAAYLPLDPNYPSKRLEFMLEDSGSKYLITTETSALHLNVNITRLLVSSIFSDLSTYSCTPVNTKSSNNQIAYILYTSGSTGKPKGVTVTHKNLVNLLYSILEKPGVQNTDKVISITSISFDIAGFELYASLLKGAQLILTDEETSKDPRLLLEVLETEEITMMEATPATWQMLIDVGWKNHLPLKAFCTGEALPMALAKNILSKVNELWNLYGPTETTIWSSIKKINKTDDVVTIGKPIANTQLYIMNQQELLVAPGRIGELCIAGDGVAQGYWKRQELTNEKFIKNPIETEIGPVLYRTGDLAKLLPSGEVQCLGRIDHQIKIRGQRVELGEIEESLDALDGVQSSVALLHEDRLIAYLMVPAPLIDHTNKISEWKETLREQLPPHMVPHLFHIVKDFPITLNGKIDRKSLLELLPRETASKPFTTPTTPSEKVIVTIWQKCLEMDKIDINSDFFELGGHSIIAVKVMKLLEDETGYRLPLVALLKHPTIRKLATYMDNEFVTWNSLVPLQPSGSKPPLYIVHGAHHNVLIFNELAKSMDKEQPVYGLQAKGLDGISEPHESMHDMARDYIKEILITNPDGPFCLAGFSLGGTIAFEMARQLRAQNKKVKVVAEFDTYVFPDYYFKNPLKKKIVGIGYDLTKVGYVLLNMFTSKKNFKRRTGLFKLRIKGIFLRLKYGKEKQHEMQFHRNIKMEQNHLKATGNYHIQPQDIVIDLFKAKEEINLVHDRKYLGWKKIATKGVRRHMVPGNHIDMFDKGNVEVFATKLQYVLDNHNLEGE</sequence>
<dbReference type="InterPro" id="IPR036736">
    <property type="entry name" value="ACP-like_sf"/>
</dbReference>
<evidence type="ECO:0000313" key="5">
    <source>
        <dbReference type="Proteomes" id="UP000186953"/>
    </source>
</evidence>
<dbReference type="NCBIfam" id="TIGR01733">
    <property type="entry name" value="AA-adenyl-dom"/>
    <property type="match status" value="2"/>
</dbReference>
<dbReference type="GO" id="GO:0044550">
    <property type="term" value="P:secondary metabolite biosynthetic process"/>
    <property type="evidence" value="ECO:0007669"/>
    <property type="project" value="TreeGrafter"/>
</dbReference>
<dbReference type="Gene3D" id="3.30.300.30">
    <property type="match status" value="2"/>
</dbReference>
<dbReference type="InterPro" id="IPR029058">
    <property type="entry name" value="AB_hydrolase_fold"/>
</dbReference>
<evidence type="ECO:0000256" key="2">
    <source>
        <dbReference type="ARBA" id="ARBA00022553"/>
    </source>
</evidence>
<evidence type="ECO:0000313" key="4">
    <source>
        <dbReference type="EMBL" id="SIQ78228.1"/>
    </source>
</evidence>
<dbReference type="SUPFAM" id="SSF47336">
    <property type="entry name" value="ACP-like"/>
    <property type="match status" value="2"/>
</dbReference>
<accession>A0A1N6VKI7</accession>
<dbReference type="Gene3D" id="3.40.50.980">
    <property type="match status" value="4"/>
</dbReference>
<dbReference type="FunFam" id="3.30.300.30:FF:000015">
    <property type="entry name" value="Nonribosomal peptide synthase SidD"/>
    <property type="match status" value="1"/>
</dbReference>
<dbReference type="OrthoDB" id="9778690at2"/>
<keyword evidence="5" id="KW-1185">Reference proteome</keyword>
<dbReference type="SUPFAM" id="SSF53474">
    <property type="entry name" value="alpha/beta-Hydrolases"/>
    <property type="match status" value="1"/>
</dbReference>
<dbReference type="FunFam" id="3.40.50.980:FF:000001">
    <property type="entry name" value="Non-ribosomal peptide synthetase"/>
    <property type="match status" value="1"/>
</dbReference>
<dbReference type="SUPFAM" id="SSF56801">
    <property type="entry name" value="Acetyl-CoA synthetase-like"/>
    <property type="match status" value="2"/>
</dbReference>
<keyword evidence="1" id="KW-0596">Phosphopantetheine</keyword>
<proteinExistence type="predicted"/>
<dbReference type="SMART" id="SM00823">
    <property type="entry name" value="PKS_PP"/>
    <property type="match status" value="2"/>
</dbReference>
<dbReference type="InterPro" id="IPR010071">
    <property type="entry name" value="AA_adenyl_dom"/>
</dbReference>